<evidence type="ECO:0000313" key="2">
    <source>
        <dbReference type="EMBL" id="GJF00733.1"/>
    </source>
</evidence>
<proteinExistence type="predicted"/>
<feature type="compositionally biased region" description="Low complexity" evidence="1">
    <location>
        <begin position="506"/>
        <end position="526"/>
    </location>
</feature>
<keyword evidence="3" id="KW-1185">Reference proteome</keyword>
<feature type="region of interest" description="Disordered" evidence="1">
    <location>
        <begin position="1"/>
        <end position="30"/>
    </location>
</feature>
<accession>A0A9P3GSJ4</accession>
<feature type="region of interest" description="Disordered" evidence="1">
    <location>
        <begin position="338"/>
        <end position="378"/>
    </location>
</feature>
<feature type="compositionally biased region" description="Polar residues" evidence="1">
    <location>
        <begin position="537"/>
        <end position="552"/>
    </location>
</feature>
<organism evidence="2 3">
    <name type="scientific">Phanerochaete sordida</name>
    <dbReference type="NCBI Taxonomy" id="48140"/>
    <lineage>
        <taxon>Eukaryota</taxon>
        <taxon>Fungi</taxon>
        <taxon>Dikarya</taxon>
        <taxon>Basidiomycota</taxon>
        <taxon>Agaricomycotina</taxon>
        <taxon>Agaricomycetes</taxon>
        <taxon>Polyporales</taxon>
        <taxon>Phanerochaetaceae</taxon>
        <taxon>Phanerochaete</taxon>
    </lineage>
</organism>
<sequence length="800" mass="86962">MAKGMPTIRRTKTKAEREAAKGGKAGNPGNFKGAEKDLLEALVPEFLAIDRTTSRGKSGRFVEFWYKVSRAFWGNVSLARAREILGKKVEGMDDQLATVVVNDAVINFFRWKQRSAGMTDRNPWRATLQALNRPQNGAPRMIPAWQVYAAEYRDKLMLEYRLLETADNKGIALRNKIARDQFAALDAVDQDRLAAIAKERHAERMREYKKQVEGGEGGVADPEVQAEATARLSRVVTPLLKLVSEQTGLGVISLIAGSAPKESGGVYRCVGVHYGHSVRTNQNFAQYDPDAYRNQVIGSFVNFVASTSEATMNDMKPVNVPEDRAFRVIVVDPYEREREDKAQEMAEEVAKKRRKAKAKGKKAKKTQAAAQGAGSNAQSATTASASAVGALGSSIGSSAAGASTESGIKADDIFDGAPVFTLNPDAASANDDDGHVQLPSTELDIPNPHNYVSHTPLSSLSLLPPMPANPDDPLPQFIDIEAAMMNAPIPYLDFDLDLDDFTATSTGLLTPSSDSLSTPPSPGSSLAYMYDIPPATPSTDTRATSEAPSQADSMPDAPPPLPLENTILDLPPAAPIQPTSADPRDDPAQEPASVDAARDGPAQEPSPGPSASTTLDTVELDDKGTPAWFRDLYAKMREASVGEKHRDEWLSVVNAWGRLEMTYGFNDPGGQLTTKSRPTVIGRWIKDARNKPLDMTLSPKYASEFPTWWDNLNPQWRHRVDGQLVPGGSGDWSCMVVKGINGLLSVVSGLRGYQKAVDEEQWLVLLRDVRWVLVQLQAAASSKKRSNEEASGPSRKRARK</sequence>
<feature type="region of interest" description="Disordered" evidence="1">
    <location>
        <begin position="779"/>
        <end position="800"/>
    </location>
</feature>
<dbReference type="AlphaFoldDB" id="A0A9P3GSJ4"/>
<gene>
    <name evidence="2" type="ORF">PsYK624_170330</name>
</gene>
<feature type="compositionally biased region" description="Basic residues" evidence="1">
    <location>
        <begin position="351"/>
        <end position="365"/>
    </location>
</feature>
<protein>
    <submittedName>
        <fullName evidence="2">Uncharacterized protein</fullName>
    </submittedName>
</protein>
<reference evidence="2 3" key="1">
    <citation type="submission" date="2021-08" db="EMBL/GenBank/DDBJ databases">
        <title>Draft Genome Sequence of Phanerochaete sordida strain YK-624.</title>
        <authorList>
            <person name="Mori T."/>
            <person name="Dohra H."/>
            <person name="Suzuki T."/>
            <person name="Kawagishi H."/>
            <person name="Hirai H."/>
        </authorList>
    </citation>
    <scope>NUCLEOTIDE SEQUENCE [LARGE SCALE GENOMIC DNA]</scope>
    <source>
        <strain evidence="2 3">YK-624</strain>
    </source>
</reference>
<dbReference type="Proteomes" id="UP000703269">
    <property type="component" value="Unassembled WGS sequence"/>
</dbReference>
<feature type="compositionally biased region" description="Low complexity" evidence="1">
    <location>
        <begin position="366"/>
        <end position="378"/>
    </location>
</feature>
<evidence type="ECO:0000256" key="1">
    <source>
        <dbReference type="SAM" id="MobiDB-lite"/>
    </source>
</evidence>
<evidence type="ECO:0000313" key="3">
    <source>
        <dbReference type="Proteomes" id="UP000703269"/>
    </source>
</evidence>
<feature type="compositionally biased region" description="Basic and acidic residues" evidence="1">
    <location>
        <begin position="338"/>
        <end position="350"/>
    </location>
</feature>
<dbReference type="OrthoDB" id="3250313at2759"/>
<dbReference type="EMBL" id="BPQB01000192">
    <property type="protein sequence ID" value="GJF00733.1"/>
    <property type="molecule type" value="Genomic_DNA"/>
</dbReference>
<feature type="region of interest" description="Disordered" evidence="1">
    <location>
        <begin position="506"/>
        <end position="619"/>
    </location>
</feature>
<name>A0A9P3GSJ4_9APHY</name>
<comment type="caution">
    <text evidence="2">The sequence shown here is derived from an EMBL/GenBank/DDBJ whole genome shotgun (WGS) entry which is preliminary data.</text>
</comment>